<evidence type="ECO:0000313" key="3">
    <source>
        <dbReference type="EMBL" id="QXJ23977.1"/>
    </source>
</evidence>
<feature type="compositionally biased region" description="Polar residues" evidence="1">
    <location>
        <begin position="323"/>
        <end position="335"/>
    </location>
</feature>
<feature type="compositionally biased region" description="Low complexity" evidence="1">
    <location>
        <begin position="274"/>
        <end position="283"/>
    </location>
</feature>
<dbReference type="PRINTS" id="PR01217">
    <property type="entry name" value="PRICHEXTENSN"/>
</dbReference>
<feature type="region of interest" description="Disordered" evidence="1">
    <location>
        <begin position="316"/>
        <end position="335"/>
    </location>
</feature>
<feature type="compositionally biased region" description="Pro residues" evidence="1">
    <location>
        <begin position="76"/>
        <end position="85"/>
    </location>
</feature>
<keyword evidence="2" id="KW-1133">Transmembrane helix</keyword>
<reference evidence="3" key="1">
    <citation type="submission" date="2020-07" db="EMBL/GenBank/DDBJ databases">
        <authorList>
            <person name="Tarantini F.S."/>
            <person name="Hong K.W."/>
            <person name="Chan K.G."/>
        </authorList>
    </citation>
    <scope>NUCLEOTIDE SEQUENCE</scope>
    <source>
        <strain evidence="3">32-07</strain>
    </source>
</reference>
<feature type="compositionally biased region" description="Pro residues" evidence="1">
    <location>
        <begin position="149"/>
        <end position="170"/>
    </location>
</feature>
<feature type="region of interest" description="Disordered" evidence="1">
    <location>
        <begin position="59"/>
        <end position="85"/>
    </location>
</feature>
<feature type="region of interest" description="Disordered" evidence="1">
    <location>
        <begin position="138"/>
        <end position="171"/>
    </location>
</feature>
<keyword evidence="2" id="KW-0472">Membrane</keyword>
<dbReference type="EMBL" id="CP059572">
    <property type="protein sequence ID" value="QXJ23977.1"/>
    <property type="molecule type" value="Genomic_DNA"/>
</dbReference>
<evidence type="ECO:0000256" key="2">
    <source>
        <dbReference type="SAM" id="Phobius"/>
    </source>
</evidence>
<keyword evidence="2" id="KW-0812">Transmembrane</keyword>
<feature type="compositionally biased region" description="Low complexity" evidence="1">
    <location>
        <begin position="64"/>
        <end position="75"/>
    </location>
</feature>
<feature type="region of interest" description="Disordered" evidence="1">
    <location>
        <begin position="229"/>
        <end position="285"/>
    </location>
</feature>
<gene>
    <name evidence="3" type="ORF">AGRA3207_005217</name>
</gene>
<keyword evidence="4" id="KW-1185">Reference proteome</keyword>
<accession>A0ABX8R1X8</accession>
<dbReference type="Proteomes" id="UP001049518">
    <property type="component" value="Chromosome"/>
</dbReference>
<dbReference type="RefSeq" id="WP_231329671.1">
    <property type="nucleotide sequence ID" value="NZ_CP059572.1"/>
</dbReference>
<sequence length="492" mass="50195">MQCPTCGSNTPGTLGKCSNCEAPIDVYSVGPAAPLGAPLGAPAREAAADALGDRTMMVPPPSSWSPEPASVSTPPLGAPPVPPVPPAPAVPAPGTLAPADSESTAAWTFDPGADSGGYDALQSGGYDSLQSGGYDTLQPSQPSWMGGVTPPPTPIPAAPAVPAAPEPAPEPESIVPESWFAQPRKPQEPEAEATQVWTPQPAPSDQAWGAPPPVQAPATMADATALDGATQFAPGPMGAPPLDAPMGAVPLGGVPDQGTAMLPAGSAGQGGPPYAGYPGQGPARSGGGTSKPLLVVVSALVTVAIAAVAFVMWPSGGDGKGTAKSSPTAHSNTKVAQTNKIPNAARQQAGAMNAVLNASVDTRRVLAGALGQARTCKDLPQAIQGFQTVAQRRQNQIRRTKNLKLDKLSNGERLRASLNQALAASLQVDQVLLQWAQRNQAKCKGKPRPDAAHVPGRAAAERRATLSKRQFVVLWNPVARSTGQPQRSWQRV</sequence>
<name>A0ABX8R1X8_9ACTN</name>
<protein>
    <submittedName>
        <fullName evidence="3">Uncharacterized protein</fullName>
    </submittedName>
</protein>
<evidence type="ECO:0000256" key="1">
    <source>
        <dbReference type="SAM" id="MobiDB-lite"/>
    </source>
</evidence>
<feature type="transmembrane region" description="Helical" evidence="2">
    <location>
        <begin position="293"/>
        <end position="313"/>
    </location>
</feature>
<proteinExistence type="predicted"/>
<organism evidence="3 4">
    <name type="scientific">Actinomadura graeca</name>
    <dbReference type="NCBI Taxonomy" id="2750812"/>
    <lineage>
        <taxon>Bacteria</taxon>
        <taxon>Bacillati</taxon>
        <taxon>Actinomycetota</taxon>
        <taxon>Actinomycetes</taxon>
        <taxon>Streptosporangiales</taxon>
        <taxon>Thermomonosporaceae</taxon>
        <taxon>Actinomadura</taxon>
    </lineage>
</organism>
<evidence type="ECO:0000313" key="4">
    <source>
        <dbReference type="Proteomes" id="UP001049518"/>
    </source>
</evidence>